<accession>A0A0C1VAV1</accession>
<reference evidence="2" key="1">
    <citation type="submission" date="2014-11" db="EMBL/GenBank/DDBJ databases">
        <authorList>
            <person name="Malar M.C."/>
            <person name="Sen D."/>
            <person name="Tripathy S."/>
        </authorList>
    </citation>
    <scope>NUCLEOTIDE SEQUENCE</scope>
    <source>
        <strain evidence="2">BDU141951</strain>
    </source>
</reference>
<dbReference type="InterPro" id="IPR048708">
    <property type="entry name" value="VapB45-like_HTH"/>
</dbReference>
<dbReference type="AlphaFoldDB" id="A0A0C1VAV1"/>
<dbReference type="InterPro" id="IPR009057">
    <property type="entry name" value="Homeodomain-like_sf"/>
</dbReference>
<protein>
    <submittedName>
        <fullName evidence="2">DUF433 domain-containing protein</fullName>
    </submittedName>
</protein>
<dbReference type="InterPro" id="IPR007367">
    <property type="entry name" value="DUF433"/>
</dbReference>
<evidence type="ECO:0000259" key="1">
    <source>
        <dbReference type="Pfam" id="PF21321"/>
    </source>
</evidence>
<evidence type="ECO:0000313" key="2">
    <source>
        <dbReference type="EMBL" id="NEV69957.1"/>
    </source>
</evidence>
<organism evidence="2">
    <name type="scientific">Lyngbya confervoides BDU141951</name>
    <dbReference type="NCBI Taxonomy" id="1574623"/>
    <lineage>
        <taxon>Bacteria</taxon>
        <taxon>Bacillati</taxon>
        <taxon>Cyanobacteriota</taxon>
        <taxon>Cyanophyceae</taxon>
        <taxon>Oscillatoriophycideae</taxon>
        <taxon>Oscillatoriales</taxon>
        <taxon>Microcoleaceae</taxon>
        <taxon>Lyngbya</taxon>
    </lineage>
</organism>
<dbReference type="EMBL" id="JTHE02000003">
    <property type="protein sequence ID" value="NEV69957.1"/>
    <property type="molecule type" value="Genomic_DNA"/>
</dbReference>
<sequence length="237" mass="26956">MPTVKRLDTRNLPAYSYKDAEKYLHIPHDTLRSWVRGRYYQTKQGKRFSEPVIELPDPDSSALSFTNLIEAHVLRAIRIVHNVELKQIRIALSYISDELDYAHPLTRQDFLSTDGKSIYVKHLGRMLDASKQGQIAISETLEVYLTRIEVDEQGIANKLFPFPHAQGHKNDPKVVMIDPNISFGRPVIVGTGIPIEVLADRYKAGESVDLLAEDYRCDRHLIQSALAFELEDDDNAA</sequence>
<feature type="domain" description="Putative antitoxin VapB45-like DNA-binding HTH" evidence="1">
    <location>
        <begin position="13"/>
        <end position="92"/>
    </location>
</feature>
<comment type="caution">
    <text evidence="2">The sequence shown here is derived from an EMBL/GenBank/DDBJ whole genome shotgun (WGS) entry which is preliminary data.</text>
</comment>
<reference evidence="2" key="3">
    <citation type="submission" date="2020-02" db="EMBL/GenBank/DDBJ databases">
        <authorList>
            <person name="Sarangi A.N."/>
            <person name="Ghosh S."/>
            <person name="Mukherjee M."/>
            <person name="Tripathy S."/>
        </authorList>
    </citation>
    <scope>NUCLEOTIDE SEQUENCE</scope>
    <source>
        <strain evidence="2">BDU141951</strain>
    </source>
</reference>
<dbReference type="Gene3D" id="1.10.10.10">
    <property type="entry name" value="Winged helix-like DNA-binding domain superfamily/Winged helix DNA-binding domain"/>
    <property type="match status" value="1"/>
</dbReference>
<name>A0A0C1VAV1_9CYAN</name>
<gene>
    <name evidence="2" type="ORF">QQ91_022955</name>
</gene>
<dbReference type="SUPFAM" id="SSF46689">
    <property type="entry name" value="Homeodomain-like"/>
    <property type="match status" value="1"/>
</dbReference>
<proteinExistence type="predicted"/>
<dbReference type="Pfam" id="PF21321">
    <property type="entry name" value="HTH_66"/>
    <property type="match status" value="1"/>
</dbReference>
<dbReference type="Pfam" id="PF04255">
    <property type="entry name" value="DUF433"/>
    <property type="match status" value="1"/>
</dbReference>
<dbReference type="InterPro" id="IPR036388">
    <property type="entry name" value="WH-like_DNA-bd_sf"/>
</dbReference>
<reference evidence="2" key="2">
    <citation type="journal article" date="2015" name="Genome Announc.">
        <title>Draft Genome Sequence of Filamentous Marine Cyanobacterium Lyngbya confervoides Strain BDU141951.</title>
        <authorList>
            <person name="Chandrababunaidu M.M."/>
            <person name="Sen D."/>
            <person name="Tripathy S."/>
        </authorList>
    </citation>
    <scope>NUCLEOTIDE SEQUENCE</scope>
    <source>
        <strain evidence="2">BDU141951</strain>
    </source>
</reference>